<sequence length="337" mass="38268">MEHYAPHTNAKFEGFYSKFGLPSGAHIALIICSVPKATTLPPHMVSFTYYPKTGTDIFRRDQWVQDIYRIKTDGKTHAFELRVPGVGFMRCDADSTTEYSLDGDGWSIHAKTKTRTPWQPRMETPEGWMVRLPLPLHWHVHSLNSLADCELEIPSVDLPKEDNKGWAMIHQEKNWASSFPSAHMWIQAFNRDTGSTICLAGGKILGMTAYLVGYRSKDLDISFRPPFSLALFGWSPTMSVDVNWKRGAFNLGVTSFWKKLEIEAVAPKDRGGWFGLPAPFSEGHRENFLTESFLADVKVTVFEKEGWIFGGWRQVKRESFKNASLEFGGDYFPDRGT</sequence>
<dbReference type="EMBL" id="MU006570">
    <property type="protein sequence ID" value="KAF2748134.1"/>
    <property type="molecule type" value="Genomic_DNA"/>
</dbReference>
<keyword evidence="2" id="KW-1185">Reference proteome</keyword>
<dbReference type="InterPro" id="IPR025893">
    <property type="entry name" value="Tocopherol_cyclase"/>
</dbReference>
<organism evidence="1 2">
    <name type="scientific">Sporormia fimetaria CBS 119925</name>
    <dbReference type="NCBI Taxonomy" id="1340428"/>
    <lineage>
        <taxon>Eukaryota</taxon>
        <taxon>Fungi</taxon>
        <taxon>Dikarya</taxon>
        <taxon>Ascomycota</taxon>
        <taxon>Pezizomycotina</taxon>
        <taxon>Dothideomycetes</taxon>
        <taxon>Pleosporomycetidae</taxon>
        <taxon>Pleosporales</taxon>
        <taxon>Sporormiaceae</taxon>
        <taxon>Sporormia</taxon>
    </lineage>
</organism>
<proteinExistence type="predicted"/>
<evidence type="ECO:0008006" key="3">
    <source>
        <dbReference type="Google" id="ProtNLM"/>
    </source>
</evidence>
<dbReference type="AlphaFoldDB" id="A0A6A6VEJ3"/>
<evidence type="ECO:0000313" key="1">
    <source>
        <dbReference type="EMBL" id="KAF2748134.1"/>
    </source>
</evidence>
<gene>
    <name evidence="1" type="ORF">M011DRAFT_467178</name>
</gene>
<name>A0A6A6VEJ3_9PLEO</name>
<evidence type="ECO:0000313" key="2">
    <source>
        <dbReference type="Proteomes" id="UP000799440"/>
    </source>
</evidence>
<dbReference type="GO" id="GO:0009976">
    <property type="term" value="F:tocopherol cyclase activity"/>
    <property type="evidence" value="ECO:0007669"/>
    <property type="project" value="InterPro"/>
</dbReference>
<accession>A0A6A6VEJ3</accession>
<dbReference type="OrthoDB" id="5421239at2759"/>
<dbReference type="Proteomes" id="UP000799440">
    <property type="component" value="Unassembled WGS sequence"/>
</dbReference>
<dbReference type="PANTHER" id="PTHR35309:SF4">
    <property type="entry name" value="TOCOPHEROL CYCLASE"/>
    <property type="match status" value="1"/>
</dbReference>
<dbReference type="PANTHER" id="PTHR35309">
    <property type="match status" value="1"/>
</dbReference>
<reference evidence="1" key="1">
    <citation type="journal article" date="2020" name="Stud. Mycol.">
        <title>101 Dothideomycetes genomes: a test case for predicting lifestyles and emergence of pathogens.</title>
        <authorList>
            <person name="Haridas S."/>
            <person name="Albert R."/>
            <person name="Binder M."/>
            <person name="Bloem J."/>
            <person name="Labutti K."/>
            <person name="Salamov A."/>
            <person name="Andreopoulos B."/>
            <person name="Baker S."/>
            <person name="Barry K."/>
            <person name="Bills G."/>
            <person name="Bluhm B."/>
            <person name="Cannon C."/>
            <person name="Castanera R."/>
            <person name="Culley D."/>
            <person name="Daum C."/>
            <person name="Ezra D."/>
            <person name="Gonzalez J."/>
            <person name="Henrissat B."/>
            <person name="Kuo A."/>
            <person name="Liang C."/>
            <person name="Lipzen A."/>
            <person name="Lutzoni F."/>
            <person name="Magnuson J."/>
            <person name="Mondo S."/>
            <person name="Nolan M."/>
            <person name="Ohm R."/>
            <person name="Pangilinan J."/>
            <person name="Park H.-J."/>
            <person name="Ramirez L."/>
            <person name="Alfaro M."/>
            <person name="Sun H."/>
            <person name="Tritt A."/>
            <person name="Yoshinaga Y."/>
            <person name="Zwiers L.-H."/>
            <person name="Turgeon B."/>
            <person name="Goodwin S."/>
            <person name="Spatafora J."/>
            <person name="Crous P."/>
            <person name="Grigoriev I."/>
        </authorList>
    </citation>
    <scope>NUCLEOTIDE SEQUENCE</scope>
    <source>
        <strain evidence="1">CBS 119925</strain>
    </source>
</reference>
<protein>
    <recommendedName>
        <fullName evidence="3">Tocopherol cyclase-like protein</fullName>
    </recommendedName>
</protein>